<accession>A0ABV2QIF2</accession>
<dbReference type="RefSeq" id="WP_354023034.1">
    <property type="nucleotide sequence ID" value="NZ_JBEPSJ010000001.1"/>
</dbReference>
<dbReference type="Pfam" id="PF03883">
    <property type="entry name" value="H2O2_YaaD"/>
    <property type="match status" value="1"/>
</dbReference>
<protein>
    <submittedName>
        <fullName evidence="1">Cytoplasmic iron level regulating protein YaaA (DUF328/UPF0246 family)</fullName>
    </submittedName>
</protein>
<dbReference type="PANTHER" id="PTHR30283:SF4">
    <property type="entry name" value="PEROXIDE STRESS RESISTANCE PROTEIN YAAA"/>
    <property type="match status" value="1"/>
</dbReference>
<sequence>MLVLLPPSETKRDGGEPGSSLDLAGLSYPELAAHRAETLDALRKLSRNLTVATGALGLGPTQRFEVDRNRVVLSSPVMPVIDRYTGVLFDGIAAESLRDSERQWVLEHVAVNSALFGLVGAGDCIPAYRLSHDSRLPGLSLKKHWRQAIGELIAREPGLVLDLRSESYAALGPLTAGPDAHYLRVVTETDTGQKKALTHFNKKGKGVFVRELAVAGIDHANADSLLAWAATAGIRLERGKPGELELYV</sequence>
<dbReference type="Proteomes" id="UP001549257">
    <property type="component" value="Unassembled WGS sequence"/>
</dbReference>
<comment type="caution">
    <text evidence="1">The sequence shown here is derived from an EMBL/GenBank/DDBJ whole genome shotgun (WGS) entry which is preliminary data.</text>
</comment>
<evidence type="ECO:0000313" key="1">
    <source>
        <dbReference type="EMBL" id="MET4580826.1"/>
    </source>
</evidence>
<dbReference type="PANTHER" id="PTHR30283">
    <property type="entry name" value="PEROXIDE STRESS RESPONSE PROTEIN YAAA"/>
    <property type="match status" value="1"/>
</dbReference>
<name>A0ABV2QIF2_9MICO</name>
<reference evidence="1 2" key="1">
    <citation type="submission" date="2024-06" db="EMBL/GenBank/DDBJ databases">
        <title>Sorghum-associated microbial communities from plants grown in Nebraska, USA.</title>
        <authorList>
            <person name="Schachtman D."/>
        </authorList>
    </citation>
    <scope>NUCLEOTIDE SEQUENCE [LARGE SCALE GENOMIC DNA]</scope>
    <source>
        <strain evidence="1 2">2857</strain>
    </source>
</reference>
<organism evidence="1 2">
    <name type="scientific">Conyzicola nivalis</name>
    <dbReference type="NCBI Taxonomy" id="1477021"/>
    <lineage>
        <taxon>Bacteria</taxon>
        <taxon>Bacillati</taxon>
        <taxon>Actinomycetota</taxon>
        <taxon>Actinomycetes</taxon>
        <taxon>Micrococcales</taxon>
        <taxon>Microbacteriaceae</taxon>
        <taxon>Conyzicola</taxon>
    </lineage>
</organism>
<proteinExistence type="predicted"/>
<gene>
    <name evidence="1" type="ORF">ABIE21_000316</name>
</gene>
<dbReference type="EMBL" id="JBEPSJ010000001">
    <property type="protein sequence ID" value="MET4580826.1"/>
    <property type="molecule type" value="Genomic_DNA"/>
</dbReference>
<keyword evidence="2" id="KW-1185">Reference proteome</keyword>
<evidence type="ECO:0000313" key="2">
    <source>
        <dbReference type="Proteomes" id="UP001549257"/>
    </source>
</evidence>
<dbReference type="InterPro" id="IPR005583">
    <property type="entry name" value="YaaA"/>
</dbReference>